<reference evidence="13" key="1">
    <citation type="submission" date="2025-08" db="UniProtKB">
        <authorList>
            <consortium name="RefSeq"/>
        </authorList>
    </citation>
    <scope>IDENTIFICATION</scope>
    <source>
        <tissue evidence="13">Whole body pupa</tissue>
    </source>
</reference>
<gene>
    <name evidence="13" type="primary">LOC119639220</name>
</gene>
<evidence type="ECO:0000256" key="4">
    <source>
        <dbReference type="ARBA" id="ARBA00022692"/>
    </source>
</evidence>
<comment type="subcellular location">
    <subcellularLocation>
        <location evidence="1">Cell membrane</location>
        <topology evidence="1">Multi-pass membrane protein</topology>
    </subcellularLocation>
    <subcellularLocation>
        <location evidence="8">Membrane</location>
        <topology evidence="8">Multi-pass membrane protein</topology>
    </subcellularLocation>
</comment>
<evidence type="ECO:0000259" key="11">
    <source>
        <dbReference type="Pfam" id="PF16178"/>
    </source>
</evidence>
<feature type="transmembrane region" description="Helical" evidence="8">
    <location>
        <begin position="1124"/>
        <end position="1151"/>
    </location>
</feature>
<dbReference type="GO" id="GO:0005886">
    <property type="term" value="C:plasma membrane"/>
    <property type="evidence" value="ECO:0007669"/>
    <property type="project" value="UniProtKB-SubCell"/>
</dbReference>
<dbReference type="InterPro" id="IPR007632">
    <property type="entry name" value="Anoctamin"/>
</dbReference>
<keyword evidence="4 8" id="KW-0812">Transmembrane</keyword>
<feature type="transmembrane region" description="Helical" evidence="8">
    <location>
        <begin position="756"/>
        <end position="781"/>
    </location>
</feature>
<feature type="region of interest" description="Disordered" evidence="9">
    <location>
        <begin position="1"/>
        <end position="58"/>
    </location>
</feature>
<evidence type="ECO:0000313" key="12">
    <source>
        <dbReference type="Proteomes" id="UP000092443"/>
    </source>
</evidence>
<dbReference type="GO" id="GO:0046983">
    <property type="term" value="F:protein dimerization activity"/>
    <property type="evidence" value="ECO:0007669"/>
    <property type="project" value="InterPro"/>
</dbReference>
<dbReference type="Pfam" id="PF04547">
    <property type="entry name" value="Anoctamin"/>
    <property type="match status" value="1"/>
</dbReference>
<dbReference type="KEGG" id="gfs:119639220"/>
<dbReference type="InterPro" id="IPR049452">
    <property type="entry name" value="Anoctamin_TM"/>
</dbReference>
<evidence type="ECO:0000256" key="6">
    <source>
        <dbReference type="ARBA" id="ARBA00023136"/>
    </source>
</evidence>
<dbReference type="GO" id="GO:0005254">
    <property type="term" value="F:chloride channel activity"/>
    <property type="evidence" value="ECO:0007669"/>
    <property type="project" value="TreeGrafter"/>
</dbReference>
<evidence type="ECO:0000259" key="10">
    <source>
        <dbReference type="Pfam" id="PF04547"/>
    </source>
</evidence>
<feature type="domain" description="Anoctamin transmembrane" evidence="10">
    <location>
        <begin position="589"/>
        <end position="1167"/>
    </location>
</feature>
<keyword evidence="7" id="KW-0325">Glycoprotein</keyword>
<evidence type="ECO:0000256" key="8">
    <source>
        <dbReference type="RuleBase" id="RU280814"/>
    </source>
</evidence>
<organism evidence="12 13">
    <name type="scientific">Glossina fuscipes</name>
    <dbReference type="NCBI Taxonomy" id="7396"/>
    <lineage>
        <taxon>Eukaryota</taxon>
        <taxon>Metazoa</taxon>
        <taxon>Ecdysozoa</taxon>
        <taxon>Arthropoda</taxon>
        <taxon>Hexapoda</taxon>
        <taxon>Insecta</taxon>
        <taxon>Pterygota</taxon>
        <taxon>Neoptera</taxon>
        <taxon>Endopterygota</taxon>
        <taxon>Diptera</taxon>
        <taxon>Brachycera</taxon>
        <taxon>Muscomorpha</taxon>
        <taxon>Hippoboscoidea</taxon>
        <taxon>Glossinidae</taxon>
        <taxon>Glossina</taxon>
    </lineage>
</organism>
<feature type="domain" description="Anoctamin dimerisation" evidence="11">
    <location>
        <begin position="342"/>
        <end position="586"/>
    </location>
</feature>
<dbReference type="InterPro" id="IPR032394">
    <property type="entry name" value="Anoct_dimer"/>
</dbReference>
<dbReference type="PANTHER" id="PTHR12308">
    <property type="entry name" value="ANOCTAMIN"/>
    <property type="match status" value="1"/>
</dbReference>
<dbReference type="AlphaFoldDB" id="A0A9C6DV38"/>
<name>A0A9C6DV38_9MUSC</name>
<keyword evidence="12" id="KW-1185">Reference proteome</keyword>
<comment type="caution">
    <text evidence="8">Lacks conserved residue(s) required for the propagation of feature annotation.</text>
</comment>
<feature type="transmembrane region" description="Helical" evidence="8">
    <location>
        <begin position="847"/>
        <end position="868"/>
    </location>
</feature>
<accession>A0A9C6DV38</accession>
<dbReference type="PANTHER" id="PTHR12308:SF83">
    <property type="entry name" value="ANOCTAMIN"/>
    <property type="match status" value="1"/>
</dbReference>
<feature type="transmembrane region" description="Helical" evidence="8">
    <location>
        <begin position="600"/>
        <end position="627"/>
    </location>
</feature>
<feature type="compositionally biased region" description="Basic and acidic residues" evidence="9">
    <location>
        <begin position="16"/>
        <end position="25"/>
    </location>
</feature>
<feature type="transmembrane region" description="Helical" evidence="8">
    <location>
        <begin position="801"/>
        <end position="827"/>
    </location>
</feature>
<evidence type="ECO:0000313" key="13">
    <source>
        <dbReference type="RefSeq" id="XP_037892428.1"/>
    </source>
</evidence>
<protein>
    <recommendedName>
        <fullName evidence="8">Anoctamin</fullName>
    </recommendedName>
</protein>
<feature type="region of interest" description="Disordered" evidence="9">
    <location>
        <begin position="137"/>
        <end position="169"/>
    </location>
</feature>
<keyword evidence="5 8" id="KW-1133">Transmembrane helix</keyword>
<evidence type="ECO:0000256" key="3">
    <source>
        <dbReference type="ARBA" id="ARBA00022475"/>
    </source>
</evidence>
<feature type="transmembrane region" description="Helical" evidence="8">
    <location>
        <begin position="977"/>
        <end position="1003"/>
    </location>
</feature>
<evidence type="ECO:0000256" key="2">
    <source>
        <dbReference type="ARBA" id="ARBA00009671"/>
    </source>
</evidence>
<dbReference type="Pfam" id="PF16178">
    <property type="entry name" value="Anoct_dimer"/>
    <property type="match status" value="1"/>
</dbReference>
<evidence type="ECO:0000256" key="7">
    <source>
        <dbReference type="ARBA" id="ARBA00023180"/>
    </source>
</evidence>
<proteinExistence type="inferred from homology"/>
<sequence length="1245" mass="143939">MLPKNDPLQQQQEFSTIDKEKHEQGKQASPITTKANEPSVTNVNNNTADCSKQIRNGDVNEELVEEDKNEEETLLQSLQRGITLNDVKFTEEISVITSSQNSDDEESSLIMAGFERPFSAPLAPLDNELMERLRREHDAKRRSKEGKKIEKKPSLLARANRMSGGDGTGDSVAMFVENERMNTHAGYVRPSVHRTGRAEKKATRDLIGSCECITAERRWSDSAAADSASVTQTNLSLIKDSTTSTVLLQDFSSNSAINNNQYILPKSRHYQHRHNYHKPHHCQKSHKKPNNIKCNSVTPSKSLLSMTETNLAPFGETSEALENGLRAINDYYARHEKNLSLFFEDGLRSIDFVLVFRLNTQLHIEEANAEKRRVYEGNLELEGLEIERTFKEKEQIYFVKIHAPLEVLRRYAEILKLRMPMKELICNVNIFAKSNRLHNAAQYISRKIPGMSVVNRSTKSVFSSLKGVVTFFMKHIYVDERYFPRLTQRFTAIYSRDKEYLFDIRHSNFFTPAVRSRIVQFILDRQRFTPKTQDEMAFGIERLVADNVYCAAYPLHDGEITEKYTMRNTLYDHWASVRKWYRYQPLDYVKEYFGVKIGLYFAWLGFYTYMLLLAAVIGLICSLYSWITLKDYVPVKDLCVSSVKANITMCPLCDWCNFWELKETCFYAKITYLIDNPSTVFFAVFMSFWAALFLELWKRYSAEITHRWDLTGFDVHEEHPRPQYLAKLQHLPATRTDYVTNMKEPRVPFWRMRLPAAVFSVSMVLLLIALAFVALVAVVIYRMSMLATLKLRSSPLTTSSAIMVATASAAFVNLCLLYVLNYVYNSLAEYLTELEMWRTQTQFDDSLTLKIYLLQFVNYYASIFYIAFFKGKFVGHPGEYKKFFDYRQEECSSGGCLTELCIQLGIIMIGKQAFNTILEVIMPFFWRRIMWVKVGLTRVFSSKHHDGPKENQERWLRDLKLLDWGARSLFPEYLEMVLQYGFVTIFVAAFPLAPFFALLNNILEMRLDAKKLLTHHRRPVSQRVRDIGVWYRILDCIGKLSVITNGFIIAFTSDMIPRWVYRGLVSPDGSLKGYLEFTLSEFKISDSAALNSLAGDDSNLTVCRYTDFREPPNSENKYELSSMFYIILACRLGFVVVFENFVALVMILVRWCIPDMSVELRDQIRREVYITNEIIIEQETRRARFERAKHSSSLRLQDTSASVTPDANDRFIRIEKLLCSDLSQSQMDLIIHGENAATGIQGEMI</sequence>
<evidence type="ECO:0000256" key="1">
    <source>
        <dbReference type="ARBA" id="ARBA00004651"/>
    </source>
</evidence>
<evidence type="ECO:0000256" key="5">
    <source>
        <dbReference type="ARBA" id="ARBA00022989"/>
    </source>
</evidence>
<evidence type="ECO:0000256" key="9">
    <source>
        <dbReference type="SAM" id="MobiDB-lite"/>
    </source>
</evidence>
<feature type="compositionally biased region" description="Polar residues" evidence="9">
    <location>
        <begin position="26"/>
        <end position="54"/>
    </location>
</feature>
<dbReference type="GeneID" id="119639220"/>
<comment type="similarity">
    <text evidence="2 8">Belongs to the anoctamin family.</text>
</comment>
<keyword evidence="3" id="KW-1003">Cell membrane</keyword>
<dbReference type="Proteomes" id="UP000092443">
    <property type="component" value="Unplaced"/>
</dbReference>
<keyword evidence="6 8" id="KW-0472">Membrane</keyword>
<dbReference type="RefSeq" id="XP_037892428.1">
    <property type="nucleotide sequence ID" value="XM_038036500.1"/>
</dbReference>